<name>A0AC60PHK2_IXOPE</name>
<sequence>FTPRRGGSRSSPFVTTTPALLSRSRLSATPSTPFGRSPRTPGFLSQSQHLDSSLHRSEILEETADHVVEIFGADLPVLVGEAIVKAEPGTDINARISSSGWAWLVCGRKLFVWQYEQDARNKRCRMLMLPPSDLAHRADLACILLRDGLAPAALAVSPAGILRYWPNIAHEGSSTDALADLQGEECCSLTDLQPIGCVLATTTSSLMLVTPTAVEGQTTLVFKPLRAPQGILAGIGRRVSSFIFGAMPSQSSEVRHLVKVLAEPLEDEEEKYLYVLMRNSVQKWYLEDGSPEKLCCEYDLDRPMKEQFHSALWDREDTLPRLLKAWCIDMQLTTNGVTVLMAALNPQVSQQLHFALGTVDLCDPGSPAPASPPGFSEFSVLRFSEQYTEKDEEALLGYKFVLPSVNRKASYVYNDTKVFCISPGSGLEELDVFKRDRILGAGSYKGMPLFFSEFNGFVRVRSIHAPAQDVSHSVLASLQEPEDADLESTTVEESHYARLRSAFILFCKSENCVCRLARRLTDDVPVSDPRWVHSRGAGPGSSSSLLIHHQLEDKQQAHRLLVSFLKDVGLWNRLYAVTVRGSPLATNLLLQEHAEKLVAAIHLHSLQVQYGGVVDDSIRRVIQGRQASPSGSLTAVDHFYQQVSEIDAVFPALVEEEEEALQKELSPKEAFELITLVNAVLVKVLQEACLFREKEQQFYESDRELSLEHCPWTSALRDVLCKQHALTVTNAVPLAGDAPSRGQVFQQLTDLTDLVLAGYKVHLDSLGHDFMAYERLELKFQQDRSRLIGSLVKASQYERAAALAEKYFDFGSLVEICDATSNQDRLQSYMSQFAEQGFSEFVFKWQLDSGRRGDLLRQPPAQHRDLERFLEGHDQLSWLHHIQTGQFGRAAQTLERLGQEGGEVPCPQEGGWKGQQCTGRETQIMRPCCNKRQSPTFERFEMYPKDISSSHPSKLLSTTELTAVPFHFSGFFEYTGACFTHLQHCEAVKLSTLFSLSKLAALASNDPPEVKEKRVKDAIKEHDLIMYQESLPPAVLEAYCLDPDNMRVLSPEELIEMYVSKDNVDANEYDFMKALELLDFIPDSDTAHRLRMHVWCQAILRDQWEDLDTDRPLETMKELLFFRIVELAFSQ</sequence>
<gene>
    <name evidence="1" type="ORF">HPB47_004174</name>
</gene>
<dbReference type="Proteomes" id="UP000805193">
    <property type="component" value="Unassembled WGS sequence"/>
</dbReference>
<protein>
    <submittedName>
        <fullName evidence="1">Uncharacterized protein</fullName>
    </submittedName>
</protein>
<proteinExistence type="predicted"/>
<keyword evidence="2" id="KW-1185">Reference proteome</keyword>
<organism evidence="1 2">
    <name type="scientific">Ixodes persulcatus</name>
    <name type="common">Taiga tick</name>
    <dbReference type="NCBI Taxonomy" id="34615"/>
    <lineage>
        <taxon>Eukaryota</taxon>
        <taxon>Metazoa</taxon>
        <taxon>Ecdysozoa</taxon>
        <taxon>Arthropoda</taxon>
        <taxon>Chelicerata</taxon>
        <taxon>Arachnida</taxon>
        <taxon>Acari</taxon>
        <taxon>Parasitiformes</taxon>
        <taxon>Ixodida</taxon>
        <taxon>Ixodoidea</taxon>
        <taxon>Ixodidae</taxon>
        <taxon>Ixodinae</taxon>
        <taxon>Ixodes</taxon>
    </lineage>
</organism>
<reference evidence="1 2" key="1">
    <citation type="journal article" date="2020" name="Cell">
        <title>Large-Scale Comparative Analyses of Tick Genomes Elucidate Their Genetic Diversity and Vector Capacities.</title>
        <authorList>
            <consortium name="Tick Genome and Microbiome Consortium (TIGMIC)"/>
            <person name="Jia N."/>
            <person name="Wang J."/>
            <person name="Shi W."/>
            <person name="Du L."/>
            <person name="Sun Y."/>
            <person name="Zhan W."/>
            <person name="Jiang J.F."/>
            <person name="Wang Q."/>
            <person name="Zhang B."/>
            <person name="Ji P."/>
            <person name="Bell-Sakyi L."/>
            <person name="Cui X.M."/>
            <person name="Yuan T.T."/>
            <person name="Jiang B.G."/>
            <person name="Yang W.F."/>
            <person name="Lam T.T."/>
            <person name="Chang Q.C."/>
            <person name="Ding S.J."/>
            <person name="Wang X.J."/>
            <person name="Zhu J.G."/>
            <person name="Ruan X.D."/>
            <person name="Zhao L."/>
            <person name="Wei J.T."/>
            <person name="Ye R.Z."/>
            <person name="Que T.C."/>
            <person name="Du C.H."/>
            <person name="Zhou Y.H."/>
            <person name="Cheng J.X."/>
            <person name="Dai P.F."/>
            <person name="Guo W.B."/>
            <person name="Han X.H."/>
            <person name="Huang E.J."/>
            <person name="Li L.F."/>
            <person name="Wei W."/>
            <person name="Gao Y.C."/>
            <person name="Liu J.Z."/>
            <person name="Shao H.Z."/>
            <person name="Wang X."/>
            <person name="Wang C.C."/>
            <person name="Yang T.C."/>
            <person name="Huo Q.B."/>
            <person name="Li W."/>
            <person name="Chen H.Y."/>
            <person name="Chen S.E."/>
            <person name="Zhou L.G."/>
            <person name="Ni X.B."/>
            <person name="Tian J.H."/>
            <person name="Sheng Y."/>
            <person name="Liu T."/>
            <person name="Pan Y.S."/>
            <person name="Xia L.Y."/>
            <person name="Li J."/>
            <person name="Zhao F."/>
            <person name="Cao W.C."/>
        </authorList>
    </citation>
    <scope>NUCLEOTIDE SEQUENCE [LARGE SCALE GENOMIC DNA]</scope>
    <source>
        <strain evidence="1">Iper-2018</strain>
    </source>
</reference>
<evidence type="ECO:0000313" key="2">
    <source>
        <dbReference type="Proteomes" id="UP000805193"/>
    </source>
</evidence>
<dbReference type="EMBL" id="JABSTQ010010637">
    <property type="protein sequence ID" value="KAG0419339.1"/>
    <property type="molecule type" value="Genomic_DNA"/>
</dbReference>
<comment type="caution">
    <text evidence="1">The sequence shown here is derived from an EMBL/GenBank/DDBJ whole genome shotgun (WGS) entry which is preliminary data.</text>
</comment>
<accession>A0AC60PHK2</accession>
<feature type="non-terminal residue" evidence="1">
    <location>
        <position position="1"/>
    </location>
</feature>
<feature type="non-terminal residue" evidence="1">
    <location>
        <position position="1131"/>
    </location>
</feature>
<evidence type="ECO:0000313" key="1">
    <source>
        <dbReference type="EMBL" id="KAG0419339.1"/>
    </source>
</evidence>